<sequence>MECSIKQCLVESIYEKLADRRDVDEGSPKIYFIGRGADKETREYRPQLKALIIATLTINLRRSLASCCESLRMNGEADPGWR</sequence>
<evidence type="ECO:0000313" key="1">
    <source>
        <dbReference type="EMBL" id="EXK79416.1"/>
    </source>
</evidence>
<evidence type="ECO:0000313" key="2">
    <source>
        <dbReference type="Proteomes" id="UP000030663"/>
    </source>
</evidence>
<organism evidence="1 2">
    <name type="scientific">Fusarium oxysporum f. sp. raphani 54005</name>
    <dbReference type="NCBI Taxonomy" id="1089458"/>
    <lineage>
        <taxon>Eukaryota</taxon>
        <taxon>Fungi</taxon>
        <taxon>Dikarya</taxon>
        <taxon>Ascomycota</taxon>
        <taxon>Pezizomycotina</taxon>
        <taxon>Sordariomycetes</taxon>
        <taxon>Hypocreomycetidae</taxon>
        <taxon>Hypocreales</taxon>
        <taxon>Nectriaceae</taxon>
        <taxon>Fusarium</taxon>
        <taxon>Fusarium oxysporum species complex</taxon>
    </lineage>
</organism>
<reference evidence="1 2" key="1">
    <citation type="submission" date="2011-11" db="EMBL/GenBank/DDBJ databases">
        <title>The Genome Sequence of Fusarium oxysporum PHW815.</title>
        <authorList>
            <consortium name="The Broad Institute Genome Sequencing Platform"/>
            <person name="Ma L.-J."/>
            <person name="Gale L.R."/>
            <person name="Schwartz D.C."/>
            <person name="Zhou S."/>
            <person name="Corby-Kistler H."/>
            <person name="Young S.K."/>
            <person name="Zeng Q."/>
            <person name="Gargeya S."/>
            <person name="Fitzgerald M."/>
            <person name="Haas B."/>
            <person name="Abouelleil A."/>
            <person name="Alvarado L."/>
            <person name="Arachchi H.M."/>
            <person name="Berlin A."/>
            <person name="Brown A."/>
            <person name="Chapman S.B."/>
            <person name="Chen Z."/>
            <person name="Dunbar C."/>
            <person name="Freedman E."/>
            <person name="Gearin G."/>
            <person name="Goldberg J."/>
            <person name="Griggs A."/>
            <person name="Gujja S."/>
            <person name="Heiman D."/>
            <person name="Howarth C."/>
            <person name="Larson L."/>
            <person name="Lui A."/>
            <person name="MacDonald P.J.P."/>
            <person name="Montmayeur A."/>
            <person name="Murphy C."/>
            <person name="Neiman D."/>
            <person name="Pearson M."/>
            <person name="Priest M."/>
            <person name="Roberts A."/>
            <person name="Saif S."/>
            <person name="Shea T."/>
            <person name="Shenoy N."/>
            <person name="Sisk P."/>
            <person name="Stolte C."/>
            <person name="Sykes S."/>
            <person name="Wortman J."/>
            <person name="Nusbaum C."/>
            <person name="Birren B."/>
        </authorList>
    </citation>
    <scope>NUCLEOTIDE SEQUENCE [LARGE SCALE GENOMIC DNA]</scope>
    <source>
        <strain evidence="1 2">54005</strain>
    </source>
</reference>
<dbReference type="EMBL" id="JH658472">
    <property type="protein sequence ID" value="EXK79416.1"/>
    <property type="molecule type" value="Genomic_DNA"/>
</dbReference>
<dbReference type="Proteomes" id="UP000030663">
    <property type="component" value="Unassembled WGS sequence"/>
</dbReference>
<protein>
    <submittedName>
        <fullName evidence="1">Uncharacterized protein</fullName>
    </submittedName>
</protein>
<proteinExistence type="predicted"/>
<keyword evidence="2" id="KW-1185">Reference proteome</keyword>
<dbReference type="HOGENOM" id="CLU_2558380_0_0_1"/>
<gene>
    <name evidence="1" type="ORF">FOQG_15978</name>
</gene>
<accession>X0BCA7</accession>
<name>X0BCA7_FUSOX</name>
<dbReference type="AlphaFoldDB" id="X0BCA7"/>